<dbReference type="GeneID" id="95989519"/>
<protein>
    <recommendedName>
        <fullName evidence="4">P-type ATPase A domain-containing protein</fullName>
    </recommendedName>
</protein>
<feature type="transmembrane region" description="Helical" evidence="3">
    <location>
        <begin position="573"/>
        <end position="590"/>
    </location>
</feature>
<keyword evidence="6" id="KW-1185">Reference proteome</keyword>
<organism evidence="5 6">
    <name type="scientific">Vanrija albida</name>
    <dbReference type="NCBI Taxonomy" id="181172"/>
    <lineage>
        <taxon>Eukaryota</taxon>
        <taxon>Fungi</taxon>
        <taxon>Dikarya</taxon>
        <taxon>Basidiomycota</taxon>
        <taxon>Agaricomycotina</taxon>
        <taxon>Tremellomycetes</taxon>
        <taxon>Trichosporonales</taxon>
        <taxon>Trichosporonaceae</taxon>
        <taxon>Vanrija</taxon>
    </lineage>
</organism>
<feature type="transmembrane region" description="Helical" evidence="3">
    <location>
        <begin position="766"/>
        <end position="789"/>
    </location>
</feature>
<evidence type="ECO:0000256" key="1">
    <source>
        <dbReference type="ARBA" id="ARBA00022723"/>
    </source>
</evidence>
<feature type="domain" description="P-type ATPase A" evidence="4">
    <location>
        <begin position="611"/>
        <end position="711"/>
    </location>
</feature>
<dbReference type="SUPFAM" id="SSF55008">
    <property type="entry name" value="HMA, heavy metal-associated domain"/>
    <property type="match status" value="1"/>
</dbReference>
<dbReference type="InterPro" id="IPR059000">
    <property type="entry name" value="ATPase_P-type_domA"/>
</dbReference>
<feature type="transmembrane region" description="Helical" evidence="3">
    <location>
        <begin position="1113"/>
        <end position="1134"/>
    </location>
</feature>
<keyword evidence="1" id="KW-0479">Metal-binding</keyword>
<dbReference type="InterPro" id="IPR023299">
    <property type="entry name" value="ATPase_P-typ_cyto_dom_N"/>
</dbReference>
<proteinExistence type="predicted"/>
<dbReference type="InterPro" id="IPR023214">
    <property type="entry name" value="HAD_sf"/>
</dbReference>
<name>A0ABR3PQY6_9TREE</name>
<dbReference type="PANTHER" id="PTHR46594">
    <property type="entry name" value="P-TYPE CATION-TRANSPORTING ATPASE"/>
    <property type="match status" value="1"/>
</dbReference>
<dbReference type="PRINTS" id="PR00119">
    <property type="entry name" value="CATATPASE"/>
</dbReference>
<dbReference type="Gene3D" id="3.40.1110.10">
    <property type="entry name" value="Calcium-transporting ATPase, cytoplasmic domain N"/>
    <property type="match status" value="1"/>
</dbReference>
<evidence type="ECO:0000259" key="4">
    <source>
        <dbReference type="Pfam" id="PF00122"/>
    </source>
</evidence>
<evidence type="ECO:0000256" key="2">
    <source>
        <dbReference type="SAM" id="MobiDB-lite"/>
    </source>
</evidence>
<keyword evidence="3" id="KW-0812">Transmembrane</keyword>
<feature type="transmembrane region" description="Helical" evidence="3">
    <location>
        <begin position="513"/>
        <end position="533"/>
    </location>
</feature>
<accession>A0ABR3PQY6</accession>
<keyword evidence="3" id="KW-1133">Transmembrane helix</keyword>
<reference evidence="5 6" key="1">
    <citation type="submission" date="2023-08" db="EMBL/GenBank/DDBJ databases">
        <title>Annotated Genome Sequence of Vanrija albida AlHP1.</title>
        <authorList>
            <person name="Herzog R."/>
        </authorList>
    </citation>
    <scope>NUCLEOTIDE SEQUENCE [LARGE SCALE GENOMIC DNA]</scope>
    <source>
        <strain evidence="5 6">AlHP1</strain>
    </source>
</reference>
<dbReference type="EMBL" id="JBBXJM010000007">
    <property type="protein sequence ID" value="KAL1404865.1"/>
    <property type="molecule type" value="Genomic_DNA"/>
</dbReference>
<feature type="transmembrane region" description="Helical" evidence="3">
    <location>
        <begin position="545"/>
        <end position="567"/>
    </location>
</feature>
<dbReference type="Pfam" id="PF00702">
    <property type="entry name" value="Hydrolase"/>
    <property type="match status" value="1"/>
</dbReference>
<feature type="compositionally biased region" description="Basic and acidic residues" evidence="2">
    <location>
        <begin position="157"/>
        <end position="167"/>
    </location>
</feature>
<dbReference type="PANTHER" id="PTHR46594:SF4">
    <property type="entry name" value="P-TYPE CATION-TRANSPORTING ATPASE"/>
    <property type="match status" value="1"/>
</dbReference>
<feature type="transmembrane region" description="Helical" evidence="3">
    <location>
        <begin position="481"/>
        <end position="501"/>
    </location>
</feature>
<feature type="transmembrane region" description="Helical" evidence="3">
    <location>
        <begin position="729"/>
        <end position="754"/>
    </location>
</feature>
<evidence type="ECO:0000256" key="3">
    <source>
        <dbReference type="SAM" id="Phobius"/>
    </source>
</evidence>
<evidence type="ECO:0000313" key="5">
    <source>
        <dbReference type="EMBL" id="KAL1404865.1"/>
    </source>
</evidence>
<feature type="transmembrane region" description="Helical" evidence="3">
    <location>
        <begin position="1074"/>
        <end position="1093"/>
    </location>
</feature>
<dbReference type="PROSITE" id="PS01229">
    <property type="entry name" value="COF_2"/>
    <property type="match status" value="1"/>
</dbReference>
<dbReference type="Pfam" id="PF00122">
    <property type="entry name" value="E1-E2_ATPase"/>
    <property type="match status" value="1"/>
</dbReference>
<gene>
    <name evidence="5" type="ORF">Q8F55_008476</name>
</gene>
<feature type="region of interest" description="Disordered" evidence="2">
    <location>
        <begin position="1"/>
        <end position="44"/>
    </location>
</feature>
<dbReference type="RefSeq" id="XP_069204809.1">
    <property type="nucleotide sequence ID" value="XM_069356872.1"/>
</dbReference>
<feature type="region of interest" description="Disordered" evidence="2">
    <location>
        <begin position="157"/>
        <end position="222"/>
    </location>
</feature>
<dbReference type="Gene3D" id="2.70.150.10">
    <property type="entry name" value="Calcium-transporting ATPase, cytoplasmic transduction domain A"/>
    <property type="match status" value="1"/>
</dbReference>
<dbReference type="Proteomes" id="UP001565368">
    <property type="component" value="Unassembled WGS sequence"/>
</dbReference>
<dbReference type="InterPro" id="IPR036163">
    <property type="entry name" value="HMA_dom_sf"/>
</dbReference>
<dbReference type="InterPro" id="IPR036412">
    <property type="entry name" value="HAD-like_sf"/>
</dbReference>
<sequence>MVDECCGSTAGKKEDACCATSPPGGGCGANKGTKAGDSCAANKKDSCCGPAEVTLPKDTPKDDCGDLCCDDKDASDKDSCCDEAGACTKSADAASEAGTCCDDCGDDKEEETSDEDDCCDDSGNCTKDAQVDAVTKVDDCCDATGKCTLPVVTKTDVKDDSCDESGKCTKPAVPTPPKSCGATSDSDSEADTIDDPLRERPSASSCRRRRPRRASPDPIKTHKHTPCRVADCSTRKKRRSDRTMCGCCVQTMMRQPSAQVARSLLEAAAQVQSAARRCCIAFANYCCPALDACAAAPCCDEDEVEALLAAAALPSPKVEIAAGAQTEAFALEVGGMDCPDCLSKVRRVFDALPGTKITRMDYVRALVEAEREVSAAEPEVIGRFVTRATGFPIRVVYGSAKGGGTVVPLRFEALPPASVLAAYETADVRPHKAGGEVDFVFAEGGVPPREVLSRLEDYGAVLAPPSLSRQEARINADVRALAARTALCVLLTIPILVLVWAPIRDKGSLAHRAAEFALATGVLAAGYPIYAGSLRTLWYLRRADLGVLTSVSTLTTYAFSVVAFGFQAAGHPIAEPFFETLGLLVSLIYLGRTIQASTRKAALGAISSLAKLQPTTADVVTPDGVDTVDVRLLFYNDVIRVSAPAVVPTDGVIFAGQADIDESAITGESVPVLRGHGQAVHAGTTLIEGSVDVAVARLVGENSLASVIQAVMDAQSSASRFGDFADRMAAWLLPLASAAAVISFLTWVFVGHYVRRHPWGRSVIDAVTYAIAIMAVSCPCALTLAVPTISATCMAMSVRDGVVFRSSDALLSLSTIRRIAFDKTGTLSLGTLSVVQAYTGDALAAELVSSMTAASRHPVSVAVNQYLASNATPGADFVDRADPGLAIEYTVVPGGGVAGAFYDYPVLGGSAVFTGTASHPTVKGYLDAGLTVFVVTVGGHVVAAYGLADKARGGASELVAELSAANVAVSVLSGDHQAAVAAFAARIGLDGGDAHGGLSPEGKADAIAALQTSGPVAFVGDGVNDSIALSLADVGIGMGSGTDAAVLASDVVLLGTDIRRMLAAARGVAHIGRVVALAAIAWCGVYFTAAIVLASGAAVDFRIPPQYAGLGELVSVLPVLLLAVVAKGWGWVAARRRVGRA</sequence>
<keyword evidence="3" id="KW-0472">Membrane</keyword>
<dbReference type="InterPro" id="IPR008250">
    <property type="entry name" value="ATPase_P-typ_transduc_dom_A_sf"/>
</dbReference>
<dbReference type="Gene3D" id="3.40.50.1000">
    <property type="entry name" value="HAD superfamily/HAD-like"/>
    <property type="match status" value="1"/>
</dbReference>
<dbReference type="SUPFAM" id="SSF56784">
    <property type="entry name" value="HAD-like"/>
    <property type="match status" value="1"/>
</dbReference>
<comment type="caution">
    <text evidence="5">The sequence shown here is derived from an EMBL/GenBank/DDBJ whole genome shotgun (WGS) entry which is preliminary data.</text>
</comment>
<dbReference type="SUPFAM" id="SSF81653">
    <property type="entry name" value="Calcium ATPase, transduction domain A"/>
    <property type="match status" value="1"/>
</dbReference>
<evidence type="ECO:0000313" key="6">
    <source>
        <dbReference type="Proteomes" id="UP001565368"/>
    </source>
</evidence>